<evidence type="ECO:0000313" key="2">
    <source>
        <dbReference type="EMBL" id="ACX96131.1"/>
    </source>
</evidence>
<organism evidence="2 3">
    <name type="scientific">Halothiobacillus neapolitanus (strain ATCC 23641 / DSM 15147 / CIP 104769 / NCIMB 8539 / c2)</name>
    <name type="common">Thiobacillus neapolitanus</name>
    <dbReference type="NCBI Taxonomy" id="555778"/>
    <lineage>
        <taxon>Bacteria</taxon>
        <taxon>Pseudomonadati</taxon>
        <taxon>Pseudomonadota</taxon>
        <taxon>Gammaproteobacteria</taxon>
        <taxon>Chromatiales</taxon>
        <taxon>Halothiobacillaceae</taxon>
        <taxon>Halothiobacillus</taxon>
    </lineage>
</organism>
<protein>
    <submittedName>
        <fullName evidence="2">Uncharacterized protein</fullName>
    </submittedName>
</protein>
<keyword evidence="3" id="KW-1185">Reference proteome</keyword>
<sequence length="78" mass="8692">MLDHRRITTSLTARAIWRLRGMMLFLIGPAAGLLLVNVIFGLPAVLWWSAGAMGLLMLTIFVLMVIKERKLIRSIGSV</sequence>
<evidence type="ECO:0000313" key="3">
    <source>
        <dbReference type="Proteomes" id="UP000009102"/>
    </source>
</evidence>
<evidence type="ECO:0000256" key="1">
    <source>
        <dbReference type="SAM" id="Phobius"/>
    </source>
</evidence>
<accession>D0L0A8</accession>
<dbReference type="HOGENOM" id="CLU_2617100_0_0_6"/>
<dbReference type="Proteomes" id="UP000009102">
    <property type="component" value="Chromosome"/>
</dbReference>
<dbReference type="AlphaFoldDB" id="D0L0A8"/>
<dbReference type="STRING" id="555778.Hneap_1296"/>
<keyword evidence="1" id="KW-0812">Transmembrane</keyword>
<feature type="transmembrane region" description="Helical" evidence="1">
    <location>
        <begin position="21"/>
        <end position="40"/>
    </location>
</feature>
<keyword evidence="1" id="KW-1133">Transmembrane helix</keyword>
<gene>
    <name evidence="2" type="ordered locus">Hneap_1296</name>
</gene>
<reference evidence="2 3" key="1">
    <citation type="submission" date="2009-10" db="EMBL/GenBank/DDBJ databases">
        <title>Complete sequence of Halothiobacillus neapolitanus c2.</title>
        <authorList>
            <consortium name="US DOE Joint Genome Institute"/>
            <person name="Lucas S."/>
            <person name="Copeland A."/>
            <person name="Lapidus A."/>
            <person name="Glavina del Rio T."/>
            <person name="Tice H."/>
            <person name="Bruce D."/>
            <person name="Goodwin L."/>
            <person name="Pitluck S."/>
            <person name="Davenport K."/>
            <person name="Brettin T."/>
            <person name="Detter J.C."/>
            <person name="Han C."/>
            <person name="Tapia R."/>
            <person name="Larimer F."/>
            <person name="Land M."/>
            <person name="Hauser L."/>
            <person name="Kyrpides N."/>
            <person name="Mikhailova N."/>
            <person name="Kerfeld C."/>
            <person name="Cannon G."/>
            <person name="Heinhort S."/>
        </authorList>
    </citation>
    <scope>NUCLEOTIDE SEQUENCE [LARGE SCALE GENOMIC DNA]</scope>
    <source>
        <strain evidence="3">ATCC 23641 / c2</strain>
    </source>
</reference>
<dbReference type="KEGG" id="hna:Hneap_1296"/>
<proteinExistence type="predicted"/>
<name>D0L0A8_HALNC</name>
<keyword evidence="1" id="KW-0472">Membrane</keyword>
<dbReference type="EMBL" id="CP001801">
    <property type="protein sequence ID" value="ACX96131.1"/>
    <property type="molecule type" value="Genomic_DNA"/>
</dbReference>
<feature type="transmembrane region" description="Helical" evidence="1">
    <location>
        <begin position="46"/>
        <end position="66"/>
    </location>
</feature>